<comment type="similarity">
    <text evidence="3">Belongs to the cytochrome P450 family.</text>
</comment>
<evidence type="ECO:0000256" key="2">
    <source>
        <dbReference type="ARBA" id="ARBA00005179"/>
    </source>
</evidence>
<dbReference type="InterPro" id="IPR050364">
    <property type="entry name" value="Cytochrome_P450_fung"/>
</dbReference>
<dbReference type="InterPro" id="IPR001128">
    <property type="entry name" value="Cyt_P450"/>
</dbReference>
<dbReference type="InterPro" id="IPR002401">
    <property type="entry name" value="Cyt_P450_E_grp-I"/>
</dbReference>
<evidence type="ECO:0000256" key="9">
    <source>
        <dbReference type="PIRSR" id="PIRSR602401-1"/>
    </source>
</evidence>
<comment type="cofactor">
    <cofactor evidence="1 9">
        <name>heme</name>
        <dbReference type="ChEBI" id="CHEBI:30413"/>
    </cofactor>
</comment>
<dbReference type="AlphaFoldDB" id="A0A8H6XJS8"/>
<protein>
    <recommendedName>
        <fullName evidence="13">Cytochrome P450</fullName>
    </recommendedName>
</protein>
<evidence type="ECO:0000256" key="10">
    <source>
        <dbReference type="SAM" id="Phobius"/>
    </source>
</evidence>
<dbReference type="GO" id="GO:0004497">
    <property type="term" value="F:monooxygenase activity"/>
    <property type="evidence" value="ECO:0007669"/>
    <property type="project" value="UniProtKB-KW"/>
</dbReference>
<dbReference type="PRINTS" id="PR00385">
    <property type="entry name" value="P450"/>
</dbReference>
<reference evidence="11" key="1">
    <citation type="submission" date="2020-05" db="EMBL/GenBank/DDBJ databases">
        <title>Mycena genomes resolve the evolution of fungal bioluminescence.</title>
        <authorList>
            <person name="Tsai I.J."/>
        </authorList>
    </citation>
    <scope>NUCLEOTIDE SEQUENCE</scope>
    <source>
        <strain evidence="11">160909Yilan</strain>
    </source>
</reference>
<keyword evidence="5 9" id="KW-0479">Metal-binding</keyword>
<evidence type="ECO:0000256" key="5">
    <source>
        <dbReference type="ARBA" id="ARBA00022723"/>
    </source>
</evidence>
<keyword evidence="7 9" id="KW-0408">Iron</keyword>
<evidence type="ECO:0000256" key="7">
    <source>
        <dbReference type="ARBA" id="ARBA00023004"/>
    </source>
</evidence>
<keyword evidence="10" id="KW-0472">Membrane</keyword>
<evidence type="ECO:0000256" key="6">
    <source>
        <dbReference type="ARBA" id="ARBA00023002"/>
    </source>
</evidence>
<dbReference type="SUPFAM" id="SSF48264">
    <property type="entry name" value="Cytochrome P450"/>
    <property type="match status" value="1"/>
</dbReference>
<dbReference type="PANTHER" id="PTHR46300">
    <property type="entry name" value="P450, PUTATIVE (EUROFUNG)-RELATED-RELATED"/>
    <property type="match status" value="1"/>
</dbReference>
<proteinExistence type="inferred from homology"/>
<feature type="binding site" description="axial binding residue" evidence="9">
    <location>
        <position position="441"/>
    </location>
    <ligand>
        <name>heme</name>
        <dbReference type="ChEBI" id="CHEBI:30413"/>
    </ligand>
    <ligandPart>
        <name>Fe</name>
        <dbReference type="ChEBI" id="CHEBI:18248"/>
    </ligandPart>
</feature>
<dbReference type="CDD" id="cd11065">
    <property type="entry name" value="CYP64-like"/>
    <property type="match status" value="1"/>
</dbReference>
<evidence type="ECO:0000256" key="4">
    <source>
        <dbReference type="ARBA" id="ARBA00022617"/>
    </source>
</evidence>
<name>A0A8H6XJS8_9AGAR</name>
<feature type="transmembrane region" description="Helical" evidence="10">
    <location>
        <begin position="6"/>
        <end position="29"/>
    </location>
</feature>
<evidence type="ECO:0000313" key="12">
    <source>
        <dbReference type="Proteomes" id="UP000623467"/>
    </source>
</evidence>
<comment type="pathway">
    <text evidence="2">Secondary metabolite biosynthesis.</text>
</comment>
<dbReference type="GO" id="GO:0020037">
    <property type="term" value="F:heme binding"/>
    <property type="evidence" value="ECO:0007669"/>
    <property type="project" value="InterPro"/>
</dbReference>
<dbReference type="Proteomes" id="UP000623467">
    <property type="component" value="Unassembled WGS sequence"/>
</dbReference>
<dbReference type="GO" id="GO:0005506">
    <property type="term" value="F:iron ion binding"/>
    <property type="evidence" value="ECO:0007669"/>
    <property type="project" value="InterPro"/>
</dbReference>
<evidence type="ECO:0000256" key="8">
    <source>
        <dbReference type="ARBA" id="ARBA00023033"/>
    </source>
</evidence>
<dbReference type="EMBL" id="JACAZH010000024">
    <property type="protein sequence ID" value="KAF7342885.1"/>
    <property type="molecule type" value="Genomic_DNA"/>
</dbReference>
<dbReference type="PANTHER" id="PTHR46300:SF5">
    <property type="entry name" value="CYTOCHROME P450"/>
    <property type="match status" value="1"/>
</dbReference>
<evidence type="ECO:0000313" key="11">
    <source>
        <dbReference type="EMBL" id="KAF7342885.1"/>
    </source>
</evidence>
<keyword evidence="8" id="KW-0503">Monooxygenase</keyword>
<dbReference type="OrthoDB" id="2789670at2759"/>
<evidence type="ECO:0000256" key="1">
    <source>
        <dbReference type="ARBA" id="ARBA00001971"/>
    </source>
</evidence>
<dbReference type="Pfam" id="PF00067">
    <property type="entry name" value="p450"/>
    <property type="match status" value="1"/>
</dbReference>
<keyword evidence="4 9" id="KW-0349">Heme</keyword>
<keyword evidence="6" id="KW-0560">Oxidoreductase</keyword>
<evidence type="ECO:0000256" key="3">
    <source>
        <dbReference type="ARBA" id="ARBA00010617"/>
    </source>
</evidence>
<evidence type="ECO:0008006" key="13">
    <source>
        <dbReference type="Google" id="ProtNLM"/>
    </source>
</evidence>
<sequence>MTHSHFLIMPLISYSLVAFVGALISVAVLQRRRRAAMLPPGPPGDPFIGHLLRMPSADSPLVFHQWAQTYGPVMHLKVLGRSMIILDSYQAALDLLDKKGLIYSDRPKFTLYELLGWTPDLVLLPYGTKAQSIQRHMHQSYLSRQKVGDFKLMQTEEARRLVLTLMESPPEQYATLMSRFVTGIITQIVAGHRISSDHDPYLQISHSICDTFAKTGPPGTSPIDFFPILQHFSPWFPGAAHMGVVRTGRPAIRELHEYPLRMVKEQRKVGEAQPSFILEQLEKMEGEDEEQIKGAAANMFAAGELTTWTSLTVFVLAMVLHPEVQAKAQREIDLVVGDMRLPEFRDREDLPLVECILQETLRWMPPIPLGMPHYIGQDDMYCGMLIPKGSLIFANIRAMGLDESVYSDPTSFRPERYLPQPAGAGEPHFSNIAFGFGRRICTGQYVAEQSLWIAIASILATCTIANAVDENGSIIVPGIAMSDGLLRRVLHSSDRLSV</sequence>
<keyword evidence="10" id="KW-0812">Transmembrane</keyword>
<dbReference type="GO" id="GO:0016705">
    <property type="term" value="F:oxidoreductase activity, acting on paired donors, with incorporation or reduction of molecular oxygen"/>
    <property type="evidence" value="ECO:0007669"/>
    <property type="project" value="InterPro"/>
</dbReference>
<organism evidence="11 12">
    <name type="scientific">Mycena sanguinolenta</name>
    <dbReference type="NCBI Taxonomy" id="230812"/>
    <lineage>
        <taxon>Eukaryota</taxon>
        <taxon>Fungi</taxon>
        <taxon>Dikarya</taxon>
        <taxon>Basidiomycota</taxon>
        <taxon>Agaricomycotina</taxon>
        <taxon>Agaricomycetes</taxon>
        <taxon>Agaricomycetidae</taxon>
        <taxon>Agaricales</taxon>
        <taxon>Marasmiineae</taxon>
        <taxon>Mycenaceae</taxon>
        <taxon>Mycena</taxon>
    </lineage>
</organism>
<gene>
    <name evidence="11" type="ORF">MSAN_02004900</name>
</gene>
<keyword evidence="12" id="KW-1185">Reference proteome</keyword>
<dbReference type="PRINTS" id="PR00463">
    <property type="entry name" value="EP450I"/>
</dbReference>
<comment type="caution">
    <text evidence="11">The sequence shown here is derived from an EMBL/GenBank/DDBJ whole genome shotgun (WGS) entry which is preliminary data.</text>
</comment>
<dbReference type="Gene3D" id="1.10.630.10">
    <property type="entry name" value="Cytochrome P450"/>
    <property type="match status" value="1"/>
</dbReference>
<dbReference type="InterPro" id="IPR036396">
    <property type="entry name" value="Cyt_P450_sf"/>
</dbReference>
<keyword evidence="10" id="KW-1133">Transmembrane helix</keyword>
<accession>A0A8H6XJS8</accession>